<dbReference type="Proteomes" id="UP000031623">
    <property type="component" value="Chromosome"/>
</dbReference>
<keyword evidence="3" id="KW-1185">Reference proteome</keyword>
<sequence>MDTDKIMIQEGDGYQELKAKTSIGEILTTASSFEYNAFIFYTSLQEKVGEQLRSLVTELAKEEQAHYELFQGLSKHPYVQEQIAKLVPMPPSTDRFSYYTQAPALNEFIDDQAILQYAMGREQAAMDQYSSLAKEVLPGPIQDLFYYLAHEEQQHKIELEKRYAELLKKK</sequence>
<reference evidence="2 3" key="1">
    <citation type="journal article" date="2014" name="ISME J.">
        <title>Ecophysiology of Thioploca ingrica as revealed by the complete genome sequence supplemented with proteomic evidence.</title>
        <authorList>
            <person name="Kojima H."/>
            <person name="Ogura Y."/>
            <person name="Yamamoto N."/>
            <person name="Togashi T."/>
            <person name="Mori H."/>
            <person name="Watanabe T."/>
            <person name="Nemoto F."/>
            <person name="Kurokawa K."/>
            <person name="Hayashi T."/>
            <person name="Fukui M."/>
        </authorList>
    </citation>
    <scope>NUCLEOTIDE SEQUENCE [LARGE SCALE GENOMIC DNA]</scope>
</reference>
<dbReference type="InterPro" id="IPR003251">
    <property type="entry name" value="Rr_diiron-bd_dom"/>
</dbReference>
<name>A0A090AGP9_9GAMM</name>
<dbReference type="GO" id="GO:0016491">
    <property type="term" value="F:oxidoreductase activity"/>
    <property type="evidence" value="ECO:0007669"/>
    <property type="project" value="InterPro"/>
</dbReference>
<evidence type="ECO:0000313" key="3">
    <source>
        <dbReference type="Proteomes" id="UP000031623"/>
    </source>
</evidence>
<dbReference type="AlphaFoldDB" id="A0A090AGP9"/>
<dbReference type="EMBL" id="AP014633">
    <property type="protein sequence ID" value="BAP54397.1"/>
    <property type="molecule type" value="Genomic_DNA"/>
</dbReference>
<dbReference type="CDD" id="cd01045">
    <property type="entry name" value="Ferritin_like_AB"/>
    <property type="match status" value="1"/>
</dbReference>
<dbReference type="InterPro" id="IPR012347">
    <property type="entry name" value="Ferritin-like"/>
</dbReference>
<dbReference type="Pfam" id="PF02915">
    <property type="entry name" value="Rubrerythrin"/>
    <property type="match status" value="1"/>
</dbReference>
<feature type="domain" description="Rubrerythrin diiron-binding" evidence="1">
    <location>
        <begin position="25"/>
        <end position="161"/>
    </location>
</feature>
<gene>
    <name evidence="2" type="ORF">THII_0100</name>
</gene>
<dbReference type="SUPFAM" id="SSF47240">
    <property type="entry name" value="Ferritin-like"/>
    <property type="match status" value="1"/>
</dbReference>
<organism evidence="2 3">
    <name type="scientific">Thioploca ingrica</name>
    <dbReference type="NCBI Taxonomy" id="40754"/>
    <lineage>
        <taxon>Bacteria</taxon>
        <taxon>Pseudomonadati</taxon>
        <taxon>Pseudomonadota</taxon>
        <taxon>Gammaproteobacteria</taxon>
        <taxon>Thiotrichales</taxon>
        <taxon>Thiotrichaceae</taxon>
        <taxon>Thioploca</taxon>
    </lineage>
</organism>
<dbReference type="InterPro" id="IPR009078">
    <property type="entry name" value="Ferritin-like_SF"/>
</dbReference>
<evidence type="ECO:0000313" key="2">
    <source>
        <dbReference type="EMBL" id="BAP54397.1"/>
    </source>
</evidence>
<dbReference type="GO" id="GO:0046872">
    <property type="term" value="F:metal ion binding"/>
    <property type="evidence" value="ECO:0007669"/>
    <property type="project" value="InterPro"/>
</dbReference>
<dbReference type="KEGG" id="tig:THII_0100"/>
<dbReference type="PANTHER" id="PTHR33531">
    <property type="entry name" value="RUBRERYTHRIN SUBFAMILY"/>
    <property type="match status" value="1"/>
</dbReference>
<dbReference type="Gene3D" id="1.20.1260.10">
    <property type="match status" value="1"/>
</dbReference>
<dbReference type="STRING" id="40754.THII_0100"/>
<evidence type="ECO:0000259" key="1">
    <source>
        <dbReference type="Pfam" id="PF02915"/>
    </source>
</evidence>
<protein>
    <submittedName>
        <fullName evidence="2">Rubrerythrin</fullName>
    </submittedName>
</protein>
<dbReference type="PANTHER" id="PTHR33531:SF10">
    <property type="entry name" value="BLR7895 PROTEIN"/>
    <property type="match status" value="1"/>
</dbReference>
<dbReference type="HOGENOM" id="CLU_1569957_0_0_6"/>
<accession>A0A090AGP9</accession>
<proteinExistence type="predicted"/>